<evidence type="ECO:0000256" key="1">
    <source>
        <dbReference type="SAM" id="Phobius"/>
    </source>
</evidence>
<keyword evidence="1" id="KW-1133">Transmembrane helix</keyword>
<accession>A0A1H8JHN0</accession>
<keyword evidence="1" id="KW-0472">Membrane</keyword>
<organism evidence="2 3">
    <name type="scientific">Pseudorhodobacter antarcticus</name>
    <dbReference type="NCBI Taxonomy" id="1077947"/>
    <lineage>
        <taxon>Bacteria</taxon>
        <taxon>Pseudomonadati</taxon>
        <taxon>Pseudomonadota</taxon>
        <taxon>Alphaproteobacteria</taxon>
        <taxon>Rhodobacterales</taxon>
        <taxon>Paracoccaceae</taxon>
        <taxon>Pseudorhodobacter</taxon>
    </lineage>
</organism>
<feature type="transmembrane region" description="Helical" evidence="1">
    <location>
        <begin position="20"/>
        <end position="38"/>
    </location>
</feature>
<gene>
    <name evidence="2" type="ORF">SAMN05216227_102528</name>
</gene>
<dbReference type="Proteomes" id="UP000183002">
    <property type="component" value="Unassembled WGS sequence"/>
</dbReference>
<evidence type="ECO:0000313" key="2">
    <source>
        <dbReference type="EMBL" id="SEN79796.1"/>
    </source>
</evidence>
<reference evidence="2 3" key="1">
    <citation type="submission" date="2016-10" db="EMBL/GenBank/DDBJ databases">
        <authorList>
            <person name="de Groot N.N."/>
        </authorList>
    </citation>
    <scope>NUCLEOTIDE SEQUENCE [LARGE SCALE GENOMIC DNA]</scope>
    <source>
        <strain evidence="2 3">CGMCC 1.10836</strain>
    </source>
</reference>
<dbReference type="EMBL" id="FOCO01000025">
    <property type="protein sequence ID" value="SEN79796.1"/>
    <property type="molecule type" value="Genomic_DNA"/>
</dbReference>
<proteinExistence type="predicted"/>
<protein>
    <submittedName>
        <fullName evidence="2">Uncharacterized protein</fullName>
    </submittedName>
</protein>
<keyword evidence="3" id="KW-1185">Reference proteome</keyword>
<keyword evidence="1" id="KW-0812">Transmembrane</keyword>
<name>A0A1H8JHN0_9RHOB</name>
<feature type="transmembrane region" description="Helical" evidence="1">
    <location>
        <begin position="58"/>
        <end position="82"/>
    </location>
</feature>
<dbReference type="AlphaFoldDB" id="A0A1H8JHN0"/>
<sequence length="111" mass="11697">MAVTSRRLVDTGEAAIGFEIPAKALILFLVTCWGLGALSDWFDTALIAGADGPSGFGMMLVFLLGAVFILPFAIVQLCVGFASGSALFGQMTAPSNTSFCPTEFNLREVQK</sequence>
<evidence type="ECO:0000313" key="3">
    <source>
        <dbReference type="Proteomes" id="UP000183002"/>
    </source>
</evidence>
<dbReference type="STRING" id="1077947.SAMN05216227_102528"/>